<accession>A0AAD7ILY9</accession>
<gene>
    <name evidence="1" type="ORF">DFH07DRAFT_776607</name>
</gene>
<dbReference type="Proteomes" id="UP001215280">
    <property type="component" value="Unassembled WGS sequence"/>
</dbReference>
<evidence type="ECO:0000313" key="2">
    <source>
        <dbReference type="Proteomes" id="UP001215280"/>
    </source>
</evidence>
<name>A0AAD7ILY9_9AGAR</name>
<reference evidence="1" key="1">
    <citation type="submission" date="2023-03" db="EMBL/GenBank/DDBJ databases">
        <title>Massive genome expansion in bonnet fungi (Mycena s.s.) driven by repeated elements and novel gene families across ecological guilds.</title>
        <authorList>
            <consortium name="Lawrence Berkeley National Laboratory"/>
            <person name="Harder C.B."/>
            <person name="Miyauchi S."/>
            <person name="Viragh M."/>
            <person name="Kuo A."/>
            <person name="Thoen E."/>
            <person name="Andreopoulos B."/>
            <person name="Lu D."/>
            <person name="Skrede I."/>
            <person name="Drula E."/>
            <person name="Henrissat B."/>
            <person name="Morin E."/>
            <person name="Kohler A."/>
            <person name="Barry K."/>
            <person name="LaButti K."/>
            <person name="Morin E."/>
            <person name="Salamov A."/>
            <person name="Lipzen A."/>
            <person name="Mereny Z."/>
            <person name="Hegedus B."/>
            <person name="Baldrian P."/>
            <person name="Stursova M."/>
            <person name="Weitz H."/>
            <person name="Taylor A."/>
            <person name="Grigoriev I.V."/>
            <person name="Nagy L.G."/>
            <person name="Martin F."/>
            <person name="Kauserud H."/>
        </authorList>
    </citation>
    <scope>NUCLEOTIDE SEQUENCE</scope>
    <source>
        <strain evidence="1">CBHHK188m</strain>
    </source>
</reference>
<dbReference type="AlphaFoldDB" id="A0AAD7ILY9"/>
<dbReference type="EMBL" id="JARJLG010000101">
    <property type="protein sequence ID" value="KAJ7745842.1"/>
    <property type="molecule type" value="Genomic_DNA"/>
</dbReference>
<sequence>MQCAHMRLDVAPAVPNKVALGVGAVEPEQKECLLHHLLHLGIDPQLCFLPAYCVRLEQPKEHIAWGGEDNERIGLRTFQNVQQITPSSMSFPASSTVVVVSVAEITYLKPKKGVCKVASHAETVEITAGNIHIIAFKSVQHPLSLGNYDGLHSRQQAYIMCPFAFITPVVLKRPIKSTTTNVQFPSHQYFNAVLANSVLAKKVSKRAWLWMVRTHSTFAFGT</sequence>
<comment type="caution">
    <text evidence="1">The sequence shown here is derived from an EMBL/GenBank/DDBJ whole genome shotgun (WGS) entry which is preliminary data.</text>
</comment>
<protein>
    <submittedName>
        <fullName evidence="1">Uncharacterized protein</fullName>
    </submittedName>
</protein>
<organism evidence="1 2">
    <name type="scientific">Mycena maculata</name>
    <dbReference type="NCBI Taxonomy" id="230809"/>
    <lineage>
        <taxon>Eukaryota</taxon>
        <taxon>Fungi</taxon>
        <taxon>Dikarya</taxon>
        <taxon>Basidiomycota</taxon>
        <taxon>Agaricomycotina</taxon>
        <taxon>Agaricomycetes</taxon>
        <taxon>Agaricomycetidae</taxon>
        <taxon>Agaricales</taxon>
        <taxon>Marasmiineae</taxon>
        <taxon>Mycenaceae</taxon>
        <taxon>Mycena</taxon>
    </lineage>
</organism>
<keyword evidence="2" id="KW-1185">Reference proteome</keyword>
<evidence type="ECO:0000313" key="1">
    <source>
        <dbReference type="EMBL" id="KAJ7745842.1"/>
    </source>
</evidence>
<proteinExistence type="predicted"/>